<dbReference type="RefSeq" id="WP_092342810.1">
    <property type="nucleotide sequence ID" value="NZ_FLSL01000089.1"/>
</dbReference>
<dbReference type="SUPFAM" id="SSF109709">
    <property type="entry name" value="KorB DNA-binding domain-like"/>
    <property type="match status" value="1"/>
</dbReference>
<evidence type="ECO:0000256" key="2">
    <source>
        <dbReference type="ARBA" id="ARBA00022829"/>
    </source>
</evidence>
<evidence type="ECO:0000256" key="3">
    <source>
        <dbReference type="ARBA" id="ARBA00023125"/>
    </source>
</evidence>
<dbReference type="Pfam" id="PF17762">
    <property type="entry name" value="HTH_ParB"/>
    <property type="match status" value="1"/>
</dbReference>
<dbReference type="GO" id="GO:0045881">
    <property type="term" value="P:positive regulation of sporulation resulting in formation of a cellular spore"/>
    <property type="evidence" value="ECO:0007669"/>
    <property type="project" value="TreeGrafter"/>
</dbReference>
<dbReference type="SMART" id="SM00470">
    <property type="entry name" value="ParB"/>
    <property type="match status" value="1"/>
</dbReference>
<dbReference type="Gene3D" id="3.90.1530.30">
    <property type="match status" value="1"/>
</dbReference>
<keyword evidence="2" id="KW-0159">Chromosome partition</keyword>
<dbReference type="Pfam" id="PF02195">
    <property type="entry name" value="ParB_N"/>
    <property type="match status" value="1"/>
</dbReference>
<protein>
    <submittedName>
        <fullName evidence="6">Chromosome-partitioning protein ParB</fullName>
    </submittedName>
</protein>
<dbReference type="InterPro" id="IPR003115">
    <property type="entry name" value="ParB_N"/>
</dbReference>
<dbReference type="CDD" id="cd16393">
    <property type="entry name" value="SPO0J_N"/>
    <property type="match status" value="1"/>
</dbReference>
<dbReference type="OrthoDB" id="9802051at2"/>
<evidence type="ECO:0000313" key="7">
    <source>
        <dbReference type="Proteomes" id="UP000198651"/>
    </source>
</evidence>
<dbReference type="Gene3D" id="1.10.10.2830">
    <property type="match status" value="1"/>
</dbReference>
<dbReference type="Pfam" id="PF23552">
    <property type="entry name" value="ParB_C"/>
    <property type="match status" value="1"/>
</dbReference>
<dbReference type="AlphaFoldDB" id="A0A0S4M4D3"/>
<feature type="domain" description="ParB-like N-terminal" evidence="5">
    <location>
        <begin position="35"/>
        <end position="125"/>
    </location>
</feature>
<dbReference type="GO" id="GO:0005694">
    <property type="term" value="C:chromosome"/>
    <property type="evidence" value="ECO:0007669"/>
    <property type="project" value="TreeGrafter"/>
</dbReference>
<dbReference type="GO" id="GO:0007059">
    <property type="term" value="P:chromosome segregation"/>
    <property type="evidence" value="ECO:0007669"/>
    <property type="project" value="UniProtKB-KW"/>
</dbReference>
<dbReference type="PANTHER" id="PTHR33375">
    <property type="entry name" value="CHROMOSOME-PARTITIONING PROTEIN PARB-RELATED"/>
    <property type="match status" value="1"/>
</dbReference>
<dbReference type="SUPFAM" id="SSF110849">
    <property type="entry name" value="ParB/Sulfiredoxin"/>
    <property type="match status" value="1"/>
</dbReference>
<dbReference type="NCBIfam" id="TIGR00180">
    <property type="entry name" value="parB_part"/>
    <property type="match status" value="1"/>
</dbReference>
<keyword evidence="7" id="KW-1185">Reference proteome</keyword>
<reference evidence="7" key="1">
    <citation type="submission" date="2015-11" db="EMBL/GenBank/DDBJ databases">
        <authorList>
            <person name="Seth-Smith H.M.B."/>
        </authorList>
    </citation>
    <scope>NUCLEOTIDE SEQUENCE [LARGE SCALE GENOMIC DNA]</scope>
    <source>
        <strain evidence="7">2013Ark11</strain>
    </source>
</reference>
<organism evidence="6 7">
    <name type="scientific">Candidatus Ichthyocystis hellenicum</name>
    <dbReference type="NCBI Taxonomy" id="1561003"/>
    <lineage>
        <taxon>Bacteria</taxon>
        <taxon>Pseudomonadati</taxon>
        <taxon>Pseudomonadota</taxon>
        <taxon>Betaproteobacteria</taxon>
        <taxon>Burkholderiales</taxon>
        <taxon>Candidatus Ichthyocystis</taxon>
    </lineage>
</organism>
<name>A0A0S4M4D3_9BURK</name>
<evidence type="ECO:0000256" key="1">
    <source>
        <dbReference type="ARBA" id="ARBA00006295"/>
    </source>
</evidence>
<dbReference type="InterPro" id="IPR050336">
    <property type="entry name" value="Chromosome_partition/occlusion"/>
</dbReference>
<dbReference type="InterPro" id="IPR057240">
    <property type="entry name" value="ParB_dimer_C"/>
</dbReference>
<dbReference type="FunFam" id="1.10.10.2830:FF:000001">
    <property type="entry name" value="Chromosome partitioning protein ParB"/>
    <property type="match status" value="1"/>
</dbReference>
<evidence type="ECO:0000313" key="6">
    <source>
        <dbReference type="EMBL" id="CUT17133.1"/>
    </source>
</evidence>
<dbReference type="InterPro" id="IPR004437">
    <property type="entry name" value="ParB/RepB/Spo0J"/>
</dbReference>
<comment type="similarity">
    <text evidence="1">Belongs to the ParB family.</text>
</comment>
<sequence>MKKHKGLGRGLESFFKETFVSEGFSNSDSDSESIIQCPIESLVPGKYQPRTIIDQDALEELATSIRAYGLMNPIVVRPREGSCYEIIAGERRWRASKLAGMGTVPIVVRDVPDSVVLPLAIIENVQRESLTPIDQARAIKRLLDEFGMTHQQVSDSIGRSRTAVTNLLRLLSLHPGAIQLLQDGCFDVGHARALLALPSEDQFEVARHIIDKNLSVRQAEAVVRNIVNGSTNNRNKFGIMSDERGKMSADAHHLQERLSDLLCAAVSVQCLTNGSFRLTIQYDNLDQLDDFLTRVSCLDTNKVTDRY</sequence>
<evidence type="ECO:0000259" key="5">
    <source>
        <dbReference type="SMART" id="SM00470"/>
    </source>
</evidence>
<dbReference type="FunFam" id="3.90.1530.30:FF:000001">
    <property type="entry name" value="Chromosome partitioning protein ParB"/>
    <property type="match status" value="1"/>
</dbReference>
<accession>A0A0S4M4D3</accession>
<gene>
    <name evidence="6" type="primary">parB</name>
    <name evidence="6" type="ORF">Ark11_0276</name>
</gene>
<dbReference type="InterPro" id="IPR041468">
    <property type="entry name" value="HTH_ParB/Spo0J"/>
</dbReference>
<dbReference type="STRING" id="1561003.Ark11_0276"/>
<proteinExistence type="inferred from homology"/>
<evidence type="ECO:0000256" key="4">
    <source>
        <dbReference type="ARBA" id="ARBA00025472"/>
    </source>
</evidence>
<dbReference type="EMBL" id="LN906597">
    <property type="protein sequence ID" value="CUT17133.1"/>
    <property type="molecule type" value="Genomic_DNA"/>
</dbReference>
<dbReference type="InterPro" id="IPR036086">
    <property type="entry name" value="ParB/Sulfiredoxin_sf"/>
</dbReference>
<keyword evidence="3" id="KW-0238">DNA-binding</keyword>
<comment type="function">
    <text evidence="4">Involved in chromosome partition. Localize to both poles of the predivisional cell following completion of DNA replication. Binds to the DNA origin of replication.</text>
</comment>
<dbReference type="GO" id="GO:0003677">
    <property type="term" value="F:DNA binding"/>
    <property type="evidence" value="ECO:0007669"/>
    <property type="project" value="UniProtKB-KW"/>
</dbReference>
<dbReference type="Proteomes" id="UP000198651">
    <property type="component" value="Chromosome I"/>
</dbReference>
<dbReference type="PANTHER" id="PTHR33375:SF1">
    <property type="entry name" value="CHROMOSOME-PARTITIONING PROTEIN PARB-RELATED"/>
    <property type="match status" value="1"/>
</dbReference>